<comment type="subcellular location">
    <subcellularLocation>
        <location evidence="1">Endoplasmic reticulum lumen</location>
    </subcellularLocation>
    <subcellularLocation>
        <location evidence="2">Golgi apparatus membrane</location>
        <topology evidence="2">Single-pass type II membrane protein</topology>
    </subcellularLocation>
    <subcellularLocation>
        <location evidence="21">Golgi apparatus</location>
        <location evidence="21">Golgi stack membrane</location>
    </subcellularLocation>
</comment>
<dbReference type="PANTHER" id="PTHR44140:SF2">
    <property type="entry name" value="LD25575P"/>
    <property type="match status" value="1"/>
</dbReference>
<dbReference type="Gene3D" id="1.25.40.10">
    <property type="entry name" value="Tetratricopeptide repeat domain"/>
    <property type="match status" value="1"/>
</dbReference>
<evidence type="ECO:0000256" key="20">
    <source>
        <dbReference type="ARBA" id="ARBA00031585"/>
    </source>
</evidence>
<dbReference type="OrthoDB" id="331544at2759"/>
<dbReference type="CDD" id="cd05230">
    <property type="entry name" value="UGD_SDR_e"/>
    <property type="match status" value="1"/>
</dbReference>
<dbReference type="GO" id="GO:0051787">
    <property type="term" value="F:misfolded protein binding"/>
    <property type="evidence" value="ECO:0007669"/>
    <property type="project" value="TreeGrafter"/>
</dbReference>
<dbReference type="Gene3D" id="1.10.287.110">
    <property type="entry name" value="DnaJ domain"/>
    <property type="match status" value="1"/>
</dbReference>
<evidence type="ECO:0000256" key="14">
    <source>
        <dbReference type="ARBA" id="ARBA00022989"/>
    </source>
</evidence>
<dbReference type="InterPro" id="IPR051727">
    <property type="entry name" value="DnaJ_C3_Co-chaperones"/>
</dbReference>
<sequence>LLIFYVKYTSKLNIDQNSNEYKTGQYPYNKKSLYKDEIDYNKQLLKEASLRISELENKILALESRVPKTYPDVKFLNYLTRRRILVTGGAGFVGSHLVDRLMLQGHEVIVVDNFFTGRKRNVEHWIGHENFELIHHDIVNPLFIEVDEIYHLASPASPPHYMYNPVKTIKTNTLGTINMLGLARRLNAKILIASTSEVYGDPDIHPQPETYWGHVNPIGPRACYDEGKRVSETLTYAYAKQENMQVCVARIFNTYGPRMHMNDGRVVSNFILQALKNDVITVYGSGEQTRSFQYVTDLVDGLIALMNGNYTLPVNLGNPVEHSINEFASIIKDLVGGRSKINHLAEVEDDPQRRRPDINRAKKYLNWEPKVDLITGLLSECVNQAEINRHLELGKQYLSKGQLADALSHYHSAVEGDPDNYLTYFKRGTVYLALGKAKNAISDFNQVLEMKPDFTAARISRGNIHLKQANYDLAQLDFYNVLKSDPYNQDANDLIARIDPAKERLRLAEFYYGHNDYLNAINLITETLETSPWAAHLYELRSEMHMENGEEMAAVSDIRSATKLQSDNTEGYFKLSQLLYKLGHASESLKSIRECLKLDPEHKDCFPFYKKIKKIEKFLTEAETALENKNYQECIDAGLKVLKNEKEVHNIMYNSKRVLCACYSNDEQTTEAINMCTEALAINDDPNIYCDRAEAYLQSEMYDDAIRDFKAALEMNSQFERAKEGLTKAENRQKQSERRDYYKILDVKRSASKKEIIKAYRKMAQKWHPDNYQNDEKMKKIAEKKFIDIAAAKEVLTDEEKRRQFDNGEDPLDPESGRGGMPNFQHFHSFHGSPFQFRFHFN</sequence>
<evidence type="ECO:0000256" key="21">
    <source>
        <dbReference type="ARBA" id="ARBA00037859"/>
    </source>
</evidence>
<feature type="region of interest" description="Disordered" evidence="25">
    <location>
        <begin position="798"/>
        <end position="825"/>
    </location>
</feature>
<gene>
    <name evidence="27" type="ORF">BDFB_006006</name>
</gene>
<proteinExistence type="inferred from homology"/>
<dbReference type="GO" id="GO:0005788">
    <property type="term" value="C:endoplasmic reticulum lumen"/>
    <property type="evidence" value="ECO:0007669"/>
    <property type="project" value="UniProtKB-SubCell"/>
</dbReference>
<evidence type="ECO:0000256" key="3">
    <source>
        <dbReference type="ARBA" id="ARBA00005100"/>
    </source>
</evidence>
<feature type="repeat" description="TPR" evidence="23">
    <location>
        <begin position="686"/>
        <end position="719"/>
    </location>
</feature>
<keyword evidence="12" id="KW-0256">Endoplasmic reticulum</keyword>
<keyword evidence="16" id="KW-0333">Golgi apparatus</keyword>
<evidence type="ECO:0000256" key="5">
    <source>
        <dbReference type="ARBA" id="ARBA00012290"/>
    </source>
</evidence>
<keyword evidence="28" id="KW-1185">Reference proteome</keyword>
<feature type="repeat" description="TPR" evidence="23">
    <location>
        <begin position="387"/>
        <end position="420"/>
    </location>
</feature>
<evidence type="ECO:0000256" key="13">
    <source>
        <dbReference type="ARBA" id="ARBA00022968"/>
    </source>
</evidence>
<keyword evidence="10" id="KW-0210">Decarboxylase</keyword>
<evidence type="ECO:0000313" key="27">
    <source>
        <dbReference type="EMBL" id="RZC36524.1"/>
    </source>
</evidence>
<keyword evidence="15" id="KW-0520">NAD</keyword>
<dbReference type="Gene3D" id="3.40.50.720">
    <property type="entry name" value="NAD(P)-binding Rossmann-like Domain"/>
    <property type="match status" value="2"/>
</dbReference>
<dbReference type="PROSITE" id="PS50293">
    <property type="entry name" value="TPR_REGION"/>
    <property type="match status" value="1"/>
</dbReference>
<dbReference type="FunFam" id="1.25.40.10:FF:000224">
    <property type="entry name" value="DnaJ and TPR domain protein"/>
    <property type="match status" value="1"/>
</dbReference>
<comment type="caution">
    <text evidence="27">The sequence shown here is derived from an EMBL/GenBank/DDBJ whole genome shotgun (WGS) entry which is preliminary data.</text>
</comment>
<feature type="domain" description="J" evidence="26">
    <location>
        <begin position="740"/>
        <end position="809"/>
    </location>
</feature>
<dbReference type="CDD" id="cd06257">
    <property type="entry name" value="DnaJ"/>
    <property type="match status" value="1"/>
</dbReference>
<evidence type="ECO:0000256" key="4">
    <source>
        <dbReference type="ARBA" id="ARBA00007505"/>
    </source>
</evidence>
<evidence type="ECO:0000256" key="7">
    <source>
        <dbReference type="ARBA" id="ARBA00022692"/>
    </source>
</evidence>
<dbReference type="SMART" id="SM00028">
    <property type="entry name" value="TPR"/>
    <property type="match status" value="8"/>
</dbReference>
<dbReference type="Proteomes" id="UP000292052">
    <property type="component" value="Unassembled WGS sequence"/>
</dbReference>
<evidence type="ECO:0000256" key="2">
    <source>
        <dbReference type="ARBA" id="ARBA00004323"/>
    </source>
</evidence>
<evidence type="ECO:0000256" key="22">
    <source>
        <dbReference type="ARBA" id="ARBA00049410"/>
    </source>
</evidence>
<dbReference type="PANTHER" id="PTHR44140">
    <property type="entry name" value="LD25575P"/>
    <property type="match status" value="1"/>
</dbReference>
<dbReference type="EC" id="4.1.1.35" evidence="5"/>
<evidence type="ECO:0000256" key="17">
    <source>
        <dbReference type="ARBA" id="ARBA00023136"/>
    </source>
</evidence>
<dbReference type="GO" id="GO:0051087">
    <property type="term" value="F:protein-folding chaperone binding"/>
    <property type="evidence" value="ECO:0007669"/>
    <property type="project" value="TreeGrafter"/>
</dbReference>
<dbReference type="GO" id="GO:0034975">
    <property type="term" value="P:protein folding in endoplasmic reticulum"/>
    <property type="evidence" value="ECO:0007669"/>
    <property type="project" value="TreeGrafter"/>
</dbReference>
<evidence type="ECO:0000256" key="8">
    <source>
        <dbReference type="ARBA" id="ARBA00022729"/>
    </source>
</evidence>
<feature type="repeat" description="TPR" evidence="23">
    <location>
        <begin position="455"/>
        <end position="488"/>
    </location>
</feature>
<dbReference type="AlphaFoldDB" id="A0A482VUT0"/>
<evidence type="ECO:0000256" key="19">
    <source>
        <dbReference type="ARBA" id="ARBA00023239"/>
    </source>
</evidence>
<keyword evidence="14" id="KW-1133">Transmembrane helix</keyword>
<dbReference type="SUPFAM" id="SSF48452">
    <property type="entry name" value="TPR-like"/>
    <property type="match status" value="1"/>
</dbReference>
<feature type="repeat" description="TPR" evidence="23">
    <location>
        <begin position="569"/>
        <end position="602"/>
    </location>
</feature>
<comment type="pathway">
    <text evidence="3">Nucleotide-sugar biosynthesis; UDP-alpha-D-xylose biosynthesis; UDP-alpha-D-xylose from UDP-alpha-D-glucuronate: step 1/1.</text>
</comment>
<feature type="coiled-coil region" evidence="24">
    <location>
        <begin position="38"/>
        <end position="65"/>
    </location>
</feature>
<evidence type="ECO:0000256" key="1">
    <source>
        <dbReference type="ARBA" id="ARBA00004319"/>
    </source>
</evidence>
<dbReference type="GO" id="GO:0032580">
    <property type="term" value="C:Golgi cisterna membrane"/>
    <property type="evidence" value="ECO:0007669"/>
    <property type="project" value="UniProtKB-SubCell"/>
</dbReference>
<dbReference type="EMBL" id="QDEB01061098">
    <property type="protein sequence ID" value="RZC36524.1"/>
    <property type="molecule type" value="Genomic_DNA"/>
</dbReference>
<evidence type="ECO:0000256" key="9">
    <source>
        <dbReference type="ARBA" id="ARBA00022737"/>
    </source>
</evidence>
<evidence type="ECO:0000256" key="12">
    <source>
        <dbReference type="ARBA" id="ARBA00022824"/>
    </source>
</evidence>
<dbReference type="InterPro" id="IPR036869">
    <property type="entry name" value="J_dom_sf"/>
</dbReference>
<keyword evidence="7" id="KW-0812">Transmembrane</keyword>
<protein>
    <recommendedName>
        <fullName evidence="6">UDP-glucuronic acid decarboxylase 1</fullName>
        <ecNumber evidence="5">4.1.1.35</ecNumber>
    </recommendedName>
    <alternativeName>
        <fullName evidence="20">UDP-glucuronate decarboxylase 1</fullName>
    </alternativeName>
</protein>
<evidence type="ECO:0000256" key="18">
    <source>
        <dbReference type="ARBA" id="ARBA00023180"/>
    </source>
</evidence>
<evidence type="ECO:0000256" key="23">
    <source>
        <dbReference type="PROSITE-ProRule" id="PRU00339"/>
    </source>
</evidence>
<feature type="non-terminal residue" evidence="27">
    <location>
        <position position="1"/>
    </location>
</feature>
<dbReference type="GO" id="GO:0048040">
    <property type="term" value="F:UDP-glucuronate decarboxylase activity"/>
    <property type="evidence" value="ECO:0007669"/>
    <property type="project" value="UniProtKB-EC"/>
</dbReference>
<reference evidence="27 28" key="1">
    <citation type="submission" date="2017-03" db="EMBL/GenBank/DDBJ databases">
        <title>Genome of the blue death feigning beetle - Asbolus verrucosus.</title>
        <authorList>
            <person name="Rider S.D."/>
        </authorList>
    </citation>
    <scope>NUCLEOTIDE SEQUENCE [LARGE SCALE GENOMIC DNA]</scope>
    <source>
        <strain evidence="27">Butters</strain>
        <tissue evidence="27">Head and leg muscle</tissue>
    </source>
</reference>
<dbReference type="InterPro" id="IPR019734">
    <property type="entry name" value="TPR_rpt"/>
</dbReference>
<dbReference type="GO" id="GO:0000139">
    <property type="term" value="C:Golgi membrane"/>
    <property type="evidence" value="ECO:0007669"/>
    <property type="project" value="UniProtKB-SubCell"/>
</dbReference>
<evidence type="ECO:0000313" key="28">
    <source>
        <dbReference type="Proteomes" id="UP000292052"/>
    </source>
</evidence>
<organism evidence="27 28">
    <name type="scientific">Asbolus verrucosus</name>
    <name type="common">Desert ironclad beetle</name>
    <dbReference type="NCBI Taxonomy" id="1661398"/>
    <lineage>
        <taxon>Eukaryota</taxon>
        <taxon>Metazoa</taxon>
        <taxon>Ecdysozoa</taxon>
        <taxon>Arthropoda</taxon>
        <taxon>Hexapoda</taxon>
        <taxon>Insecta</taxon>
        <taxon>Pterygota</taxon>
        <taxon>Neoptera</taxon>
        <taxon>Endopterygota</taxon>
        <taxon>Coleoptera</taxon>
        <taxon>Polyphaga</taxon>
        <taxon>Cucujiformia</taxon>
        <taxon>Tenebrionidae</taxon>
        <taxon>Pimeliinae</taxon>
        <taxon>Asbolus</taxon>
    </lineage>
</organism>
<feature type="coiled-coil region" evidence="24">
    <location>
        <begin position="712"/>
        <end position="739"/>
    </location>
</feature>
<dbReference type="FunFam" id="3.40.50.720:FF:000065">
    <property type="entry name" value="UDP-glucuronic acid decarboxylase 1"/>
    <property type="match status" value="1"/>
</dbReference>
<keyword evidence="8" id="KW-0732">Signal</keyword>
<dbReference type="InterPro" id="IPR011990">
    <property type="entry name" value="TPR-like_helical_dom_sf"/>
</dbReference>
<keyword evidence="19" id="KW-0456">Lyase</keyword>
<name>A0A482VUT0_ASBVE</name>
<evidence type="ECO:0000256" key="25">
    <source>
        <dbReference type="SAM" id="MobiDB-lite"/>
    </source>
</evidence>
<feature type="repeat" description="TPR" evidence="23">
    <location>
        <begin position="421"/>
        <end position="454"/>
    </location>
</feature>
<dbReference type="PROSITE" id="PS50076">
    <property type="entry name" value="DNAJ_2"/>
    <property type="match status" value="1"/>
</dbReference>
<dbReference type="GO" id="GO:0033320">
    <property type="term" value="P:UDP-D-xylose biosynthetic process"/>
    <property type="evidence" value="ECO:0007669"/>
    <property type="project" value="UniProtKB-UniPathway"/>
</dbReference>
<dbReference type="PRINTS" id="PR00625">
    <property type="entry name" value="JDOMAIN"/>
</dbReference>
<dbReference type="Pfam" id="PF13181">
    <property type="entry name" value="TPR_8"/>
    <property type="match status" value="2"/>
</dbReference>
<comment type="similarity">
    <text evidence="4">Belongs to the NAD(P)-dependent epimerase/dehydratase family. UDP-glucuronic acid decarboxylase subfamily.</text>
</comment>
<dbReference type="Pfam" id="PF00226">
    <property type="entry name" value="DnaJ"/>
    <property type="match status" value="1"/>
</dbReference>
<dbReference type="UniPathway" id="UPA00796">
    <property type="reaction ID" value="UER00771"/>
</dbReference>
<dbReference type="Pfam" id="PF16363">
    <property type="entry name" value="GDP_Man_Dehyd"/>
    <property type="match status" value="1"/>
</dbReference>
<evidence type="ECO:0000256" key="6">
    <source>
        <dbReference type="ARBA" id="ARBA00018816"/>
    </source>
</evidence>
<keyword evidence="9" id="KW-0677">Repeat</keyword>
<keyword evidence="13" id="KW-0735">Signal-anchor</keyword>
<evidence type="ECO:0000256" key="11">
    <source>
        <dbReference type="ARBA" id="ARBA00022803"/>
    </source>
</evidence>
<comment type="catalytic activity">
    <reaction evidence="22">
        <text>UDP-alpha-D-glucuronate + H(+) = UDP-alpha-D-xylose + CO2</text>
        <dbReference type="Rhea" id="RHEA:23916"/>
        <dbReference type="ChEBI" id="CHEBI:15378"/>
        <dbReference type="ChEBI" id="CHEBI:16526"/>
        <dbReference type="ChEBI" id="CHEBI:57632"/>
        <dbReference type="ChEBI" id="CHEBI:58052"/>
        <dbReference type="EC" id="4.1.1.35"/>
    </reaction>
    <physiologicalReaction direction="left-to-right" evidence="22">
        <dbReference type="Rhea" id="RHEA:23917"/>
    </physiologicalReaction>
</comment>
<keyword evidence="18" id="KW-0325">Glycoprotein</keyword>
<evidence type="ECO:0000256" key="16">
    <source>
        <dbReference type="ARBA" id="ARBA00023034"/>
    </source>
</evidence>
<dbReference type="SMART" id="SM00271">
    <property type="entry name" value="DnaJ"/>
    <property type="match status" value="1"/>
</dbReference>
<dbReference type="SUPFAM" id="SSF51735">
    <property type="entry name" value="NAD(P)-binding Rossmann-fold domains"/>
    <property type="match status" value="1"/>
</dbReference>
<dbReference type="PROSITE" id="PS50005">
    <property type="entry name" value="TPR"/>
    <property type="match status" value="5"/>
</dbReference>
<evidence type="ECO:0000256" key="15">
    <source>
        <dbReference type="ARBA" id="ARBA00023027"/>
    </source>
</evidence>
<dbReference type="Pfam" id="PF13414">
    <property type="entry name" value="TPR_11"/>
    <property type="match status" value="1"/>
</dbReference>
<keyword evidence="11 23" id="KW-0802">TPR repeat</keyword>
<dbReference type="InterPro" id="IPR001623">
    <property type="entry name" value="DnaJ_domain"/>
</dbReference>
<dbReference type="InterPro" id="IPR036291">
    <property type="entry name" value="NAD(P)-bd_dom_sf"/>
</dbReference>
<feature type="non-terminal residue" evidence="27">
    <location>
        <position position="842"/>
    </location>
</feature>
<accession>A0A482VUT0</accession>
<evidence type="ECO:0000256" key="24">
    <source>
        <dbReference type="SAM" id="Coils"/>
    </source>
</evidence>
<keyword evidence="24" id="KW-0175">Coiled coil</keyword>
<evidence type="ECO:0000256" key="10">
    <source>
        <dbReference type="ARBA" id="ARBA00022793"/>
    </source>
</evidence>
<dbReference type="InterPro" id="IPR016040">
    <property type="entry name" value="NAD(P)-bd_dom"/>
</dbReference>
<dbReference type="SUPFAM" id="SSF46565">
    <property type="entry name" value="Chaperone J-domain"/>
    <property type="match status" value="1"/>
</dbReference>
<dbReference type="STRING" id="1661398.A0A482VUT0"/>
<keyword evidence="17" id="KW-0472">Membrane</keyword>
<evidence type="ECO:0000259" key="26">
    <source>
        <dbReference type="PROSITE" id="PS50076"/>
    </source>
</evidence>